<dbReference type="Pfam" id="PF00078">
    <property type="entry name" value="RVT_1"/>
    <property type="match status" value="1"/>
</dbReference>
<evidence type="ECO:0000256" key="1">
    <source>
        <dbReference type="ARBA" id="ARBA00034120"/>
    </source>
</evidence>
<name>A0A1E3XCZ7_9BACT</name>
<dbReference type="PANTHER" id="PTHR34047">
    <property type="entry name" value="NUCLEAR INTRON MATURASE 1, MITOCHONDRIAL-RELATED"/>
    <property type="match status" value="1"/>
</dbReference>
<dbReference type="Proteomes" id="UP000094056">
    <property type="component" value="Unassembled WGS sequence"/>
</dbReference>
<dbReference type="SUPFAM" id="SSF56672">
    <property type="entry name" value="DNA/RNA polymerases"/>
    <property type="match status" value="1"/>
</dbReference>
<dbReference type="CDD" id="cd01651">
    <property type="entry name" value="RT_G2_intron"/>
    <property type="match status" value="1"/>
</dbReference>
<dbReference type="InterPro" id="IPR051083">
    <property type="entry name" value="GrpII_Intron_Splice-Mob/Def"/>
</dbReference>
<dbReference type="EMBL" id="MAYW01000027">
    <property type="protein sequence ID" value="ODS33483.1"/>
    <property type="molecule type" value="Genomic_DNA"/>
</dbReference>
<evidence type="ECO:0000313" key="3">
    <source>
        <dbReference type="EMBL" id="ODS33483.1"/>
    </source>
</evidence>
<comment type="caution">
    <text evidence="3">The sequence shown here is derived from an EMBL/GenBank/DDBJ whole genome shotgun (WGS) entry which is preliminary data.</text>
</comment>
<feature type="domain" description="Reverse transcriptase" evidence="2">
    <location>
        <begin position="1"/>
        <end position="209"/>
    </location>
</feature>
<evidence type="ECO:0000313" key="4">
    <source>
        <dbReference type="Proteomes" id="UP000094056"/>
    </source>
</evidence>
<dbReference type="InterPro" id="IPR000477">
    <property type="entry name" value="RT_dom"/>
</dbReference>
<accession>A0A1E3XCZ7</accession>
<dbReference type="PANTHER" id="PTHR34047:SF8">
    <property type="entry name" value="PROTEIN YKFC"/>
    <property type="match status" value="1"/>
</dbReference>
<sequence length="319" mass="37955">MDYLEEIWEPLFIHDSYACRRGKGVHQAVMRLRQFLRKVTKNGTYPACFLQLDIKNYFMSIDKDILFSMIAPKLNIDEALWLLHTLVYHDCTADYHFRGNLGILNKIPPHKSLFKVAKNKGLPIGNLNSQFFANVYLNLLDQFVKHQLKCRYYLRYCDDYVLLSRNSEELTMWKDKIETFLDDKLQLKLRKSFKLQPVGNGIDFLGYIIRPDYLLLRRCVVNNLQVKLRKYKSLLVKEGRFYLRYMFDEGELEIGYGCDIVALTDERVRNSEYKRQPAATAPALHSTHIHSYFHFCLNDKPFYYIISHYYQLVHFELQK</sequence>
<dbReference type="AlphaFoldDB" id="A0A1E3XCZ7"/>
<organism evidence="3 4">
    <name type="scientific">Candidatus Scalindua rubra</name>
    <dbReference type="NCBI Taxonomy" id="1872076"/>
    <lineage>
        <taxon>Bacteria</taxon>
        <taxon>Pseudomonadati</taxon>
        <taxon>Planctomycetota</taxon>
        <taxon>Candidatus Brocadiia</taxon>
        <taxon>Candidatus Brocadiales</taxon>
        <taxon>Candidatus Scalinduaceae</taxon>
        <taxon>Candidatus Scalindua</taxon>
    </lineage>
</organism>
<evidence type="ECO:0000259" key="2">
    <source>
        <dbReference type="PROSITE" id="PS50878"/>
    </source>
</evidence>
<reference evidence="3 4" key="1">
    <citation type="submission" date="2016-07" db="EMBL/GenBank/DDBJ databases">
        <title>Draft genome of Scalindua rubra, obtained from a brine-seawater interface in the Red Sea, sheds light on salt adaptation in anammox bacteria.</title>
        <authorList>
            <person name="Speth D.R."/>
            <person name="Lagkouvardos I."/>
            <person name="Wang Y."/>
            <person name="Qian P.-Y."/>
            <person name="Dutilh B.E."/>
            <person name="Jetten M.S."/>
        </authorList>
    </citation>
    <scope>NUCLEOTIDE SEQUENCE [LARGE SCALE GENOMIC DNA]</scope>
    <source>
        <strain evidence="3">BSI-1</strain>
    </source>
</reference>
<proteinExistence type="inferred from homology"/>
<comment type="similarity">
    <text evidence="1">Belongs to the bacterial reverse transcriptase family.</text>
</comment>
<dbReference type="PROSITE" id="PS50878">
    <property type="entry name" value="RT_POL"/>
    <property type="match status" value="1"/>
</dbReference>
<dbReference type="InterPro" id="IPR043502">
    <property type="entry name" value="DNA/RNA_pol_sf"/>
</dbReference>
<gene>
    <name evidence="3" type="primary">mutS</name>
    <name evidence="3" type="ORF">SCARUB_01391</name>
</gene>
<protein>
    <submittedName>
        <fullName evidence="3">DNA mismatch repair protein MutS</fullName>
    </submittedName>
</protein>